<accession>A0A6C0DZP1</accession>
<sequence>MDEQQKIIKKKNHFFETYISKVLKQIAPNNGITSNAKQQLNSFLCILIKKIAFTVSELTSLAKKKTISNKEIENALKIILFGELLNCCIKEGRKASEMYVSQDNIKGSRQNRANIIFSPSIVEKFLRNSKLMVSNLSPIYLAAVLEFITYEILDISIGICKQHKRIRLTIRDLELAVRNDIELNVLFKKLNVSFLGGGVVPFIHSSLLNKKKITSKKDTHKYRYGTIALKNIKKQQKNSDSLVLAKSQFEKLVRYLLKNNLEDDTNIKICKGVFIVLQYFIEQYIINILYNANYLTIHAGRIKLLPVDIQLYNSFLTHNSFNLFNKNPYINSENMTLLSIEDVNDEEDVNEE</sequence>
<dbReference type="InterPro" id="IPR002119">
    <property type="entry name" value="Histone_H2A"/>
</dbReference>
<dbReference type="PRINTS" id="PR00621">
    <property type="entry name" value="HISTONEH2B"/>
</dbReference>
<name>A0A6C0DZP1_9ZZZZ</name>
<evidence type="ECO:0008006" key="4">
    <source>
        <dbReference type="Google" id="ProtNLM"/>
    </source>
</evidence>
<feature type="domain" description="Histone H2A C-terminal" evidence="2">
    <location>
        <begin position="182"/>
        <end position="217"/>
    </location>
</feature>
<feature type="domain" description="Core Histone H2A/H2B/H3" evidence="1">
    <location>
        <begin position="6"/>
        <end position="78"/>
    </location>
</feature>
<dbReference type="GO" id="GO:0000786">
    <property type="term" value="C:nucleosome"/>
    <property type="evidence" value="ECO:0007669"/>
    <property type="project" value="InterPro"/>
</dbReference>
<reference evidence="3" key="1">
    <citation type="journal article" date="2020" name="Nature">
        <title>Giant virus diversity and host interactions through global metagenomics.</title>
        <authorList>
            <person name="Schulz F."/>
            <person name="Roux S."/>
            <person name="Paez-Espino D."/>
            <person name="Jungbluth S."/>
            <person name="Walsh D.A."/>
            <person name="Denef V.J."/>
            <person name="McMahon K.D."/>
            <person name="Konstantinidis K.T."/>
            <person name="Eloe-Fadrosh E.A."/>
            <person name="Kyrpides N.C."/>
            <person name="Woyke T."/>
        </authorList>
    </citation>
    <scope>NUCLEOTIDE SEQUENCE</scope>
    <source>
        <strain evidence="3">GVMAG-M-3300023179-111</strain>
    </source>
</reference>
<feature type="domain" description="Core Histone H2A/H2B/H3" evidence="1">
    <location>
        <begin position="225"/>
        <end position="312"/>
    </location>
</feature>
<dbReference type="AlphaFoldDB" id="A0A6C0DZP1"/>
<organism evidence="3">
    <name type="scientific">viral metagenome</name>
    <dbReference type="NCBI Taxonomy" id="1070528"/>
    <lineage>
        <taxon>unclassified sequences</taxon>
        <taxon>metagenomes</taxon>
        <taxon>organismal metagenomes</taxon>
    </lineage>
</organism>
<dbReference type="InterPro" id="IPR000558">
    <property type="entry name" value="Histone_H2B"/>
</dbReference>
<dbReference type="GO" id="GO:0030527">
    <property type="term" value="F:structural constituent of chromatin"/>
    <property type="evidence" value="ECO:0007669"/>
    <property type="project" value="InterPro"/>
</dbReference>
<dbReference type="EMBL" id="MN739709">
    <property type="protein sequence ID" value="QHT22357.1"/>
    <property type="molecule type" value="Genomic_DNA"/>
</dbReference>
<dbReference type="SMART" id="SM00427">
    <property type="entry name" value="H2B"/>
    <property type="match status" value="1"/>
</dbReference>
<dbReference type="InterPro" id="IPR000164">
    <property type="entry name" value="Histone_H3/CENP-A"/>
</dbReference>
<dbReference type="CDD" id="cd00074">
    <property type="entry name" value="HFD_H2A"/>
    <property type="match status" value="1"/>
</dbReference>
<proteinExistence type="predicted"/>
<dbReference type="InterPro" id="IPR009072">
    <property type="entry name" value="Histone-fold"/>
</dbReference>
<evidence type="ECO:0000313" key="3">
    <source>
        <dbReference type="EMBL" id="QHT22357.1"/>
    </source>
</evidence>
<dbReference type="GO" id="GO:0003677">
    <property type="term" value="F:DNA binding"/>
    <property type="evidence" value="ECO:0007669"/>
    <property type="project" value="InterPro"/>
</dbReference>
<dbReference type="Gene3D" id="1.10.20.10">
    <property type="entry name" value="Histone, subunit A"/>
    <property type="match status" value="3"/>
</dbReference>
<dbReference type="SMART" id="SM00414">
    <property type="entry name" value="H2A"/>
    <property type="match status" value="1"/>
</dbReference>
<dbReference type="SUPFAM" id="SSF47113">
    <property type="entry name" value="Histone-fold"/>
    <property type="match status" value="2"/>
</dbReference>
<dbReference type="SMART" id="SM00428">
    <property type="entry name" value="H3"/>
    <property type="match status" value="1"/>
</dbReference>
<dbReference type="PANTHER" id="PTHR23430">
    <property type="entry name" value="HISTONE H2A"/>
    <property type="match status" value="1"/>
</dbReference>
<dbReference type="Pfam" id="PF16211">
    <property type="entry name" value="Histone_H2A_C"/>
    <property type="match status" value="1"/>
</dbReference>
<dbReference type="Pfam" id="PF00125">
    <property type="entry name" value="Histone"/>
    <property type="match status" value="2"/>
</dbReference>
<protein>
    <recommendedName>
        <fullName evidence="4">Histone H2A/H2B/H3 domain-containing protein</fullName>
    </recommendedName>
</protein>
<dbReference type="InterPro" id="IPR007125">
    <property type="entry name" value="H2A/H2B/H3"/>
</dbReference>
<dbReference type="GO" id="GO:0046982">
    <property type="term" value="F:protein heterodimerization activity"/>
    <property type="evidence" value="ECO:0007669"/>
    <property type="project" value="InterPro"/>
</dbReference>
<evidence type="ECO:0000259" key="1">
    <source>
        <dbReference type="Pfam" id="PF00125"/>
    </source>
</evidence>
<evidence type="ECO:0000259" key="2">
    <source>
        <dbReference type="Pfam" id="PF16211"/>
    </source>
</evidence>
<dbReference type="InterPro" id="IPR032454">
    <property type="entry name" value="Histone_H2A_C"/>
</dbReference>